<dbReference type="AlphaFoldDB" id="A0AAU7YKP1"/>
<gene>
    <name evidence="1" type="ORF">ABS861_03560</name>
</gene>
<name>A0AAU7YKP1_9RICK</name>
<accession>A0AAU7YKP1</accession>
<organism evidence="1">
    <name type="scientific">Wolbachia endosymbiont of Oeneis ivallda</name>
    <dbReference type="NCBI Taxonomy" id="3171168"/>
    <lineage>
        <taxon>Bacteria</taxon>
        <taxon>Pseudomonadati</taxon>
        <taxon>Pseudomonadota</taxon>
        <taxon>Alphaproteobacteria</taxon>
        <taxon>Rickettsiales</taxon>
        <taxon>Anaplasmataceae</taxon>
        <taxon>Wolbachieae</taxon>
        <taxon>Wolbachia</taxon>
    </lineage>
</organism>
<evidence type="ECO:0000313" key="1">
    <source>
        <dbReference type="EMBL" id="XCA34467.1"/>
    </source>
</evidence>
<sequence length="100" mass="11776">MHCSISKEVMKNLNKLIRSHQTNKFREVFNNLSDNHKNKYIDYVKAKPKGYLAMSGILNALKEKKEDALEIFNQLPQELAFNTLDCIHPNLIYFKLYLMN</sequence>
<reference evidence="1" key="1">
    <citation type="submission" date="2024-06" db="EMBL/GenBank/DDBJ databases">
        <title>Genome assembly of the Oeneis chryxus ivallda.</title>
        <authorList>
            <person name="MacDonald Z."/>
            <person name="Shaffer H.B."/>
            <person name="Gillespie T."/>
            <person name="Marimuthu M.P.A."/>
            <person name="Nguyen O."/>
            <person name="Fairbairn C.W."/>
            <person name="Seligmann W.E."/>
            <person name="Escalona M."/>
            <person name="Miller C."/>
            <person name="Toffelmier E."/>
        </authorList>
    </citation>
    <scope>NUCLEOTIDE SEQUENCE</scope>
    <source>
        <strain evidence="1">CCGP_102_HBS-TG_Oc004</strain>
    </source>
</reference>
<protein>
    <submittedName>
        <fullName evidence="1">Uncharacterized protein</fullName>
    </submittedName>
</protein>
<dbReference type="EMBL" id="CP158587">
    <property type="protein sequence ID" value="XCA34467.1"/>
    <property type="molecule type" value="Genomic_DNA"/>
</dbReference>
<proteinExistence type="predicted"/>